<reference evidence="1 2" key="1">
    <citation type="submission" date="2019-08" db="EMBL/GenBank/DDBJ databases">
        <title>Bacillus genomes from the desert of Cuatro Cienegas, Coahuila.</title>
        <authorList>
            <person name="Olmedo-Alvarez G."/>
        </authorList>
    </citation>
    <scope>NUCLEOTIDE SEQUENCE [LARGE SCALE GENOMIC DNA]</scope>
    <source>
        <strain evidence="1 2">CH34_1T</strain>
    </source>
</reference>
<gene>
    <name evidence="1" type="ORF">FZC78_20840</name>
</gene>
<name>A0A5D4NJS1_9BACI</name>
<accession>A0A5D4NJS1</accession>
<comment type="caution">
    <text evidence="1">The sequence shown here is derived from an EMBL/GenBank/DDBJ whole genome shotgun (WGS) entry which is preliminary data.</text>
</comment>
<evidence type="ECO:0000313" key="1">
    <source>
        <dbReference type="EMBL" id="TYS13798.1"/>
    </source>
</evidence>
<organism evidence="1 2">
    <name type="scientific">Rossellomorea vietnamensis</name>
    <dbReference type="NCBI Taxonomy" id="218284"/>
    <lineage>
        <taxon>Bacteria</taxon>
        <taxon>Bacillati</taxon>
        <taxon>Bacillota</taxon>
        <taxon>Bacilli</taxon>
        <taxon>Bacillales</taxon>
        <taxon>Bacillaceae</taxon>
        <taxon>Rossellomorea</taxon>
    </lineage>
</organism>
<protein>
    <submittedName>
        <fullName evidence="1">Uncharacterized protein</fullName>
    </submittedName>
</protein>
<dbReference type="Proteomes" id="UP000322267">
    <property type="component" value="Unassembled WGS sequence"/>
</dbReference>
<proteinExistence type="predicted"/>
<dbReference type="EMBL" id="VTEI01000017">
    <property type="protein sequence ID" value="TYS13798.1"/>
    <property type="molecule type" value="Genomic_DNA"/>
</dbReference>
<sequence length="93" mass="11149">MPLCYKKSASAPFSPDRQMFPGEKKAVFPFILRGLFDPEWLSPFQWVRTLGRWSWIQKRCLILALRILFFLILLEKLFDSAKRPLEKLLLRFF</sequence>
<evidence type="ECO:0000313" key="2">
    <source>
        <dbReference type="Proteomes" id="UP000322267"/>
    </source>
</evidence>
<dbReference type="AlphaFoldDB" id="A0A5D4NJS1"/>